<evidence type="ECO:0000256" key="3">
    <source>
        <dbReference type="ARBA" id="ARBA00022722"/>
    </source>
</evidence>
<reference evidence="8 9" key="1">
    <citation type="submission" date="2017-07" db="EMBL/GenBank/DDBJ databases">
        <title>Draft Genome Sequences of Select Purple Nonsulfur Bacteria.</title>
        <authorList>
            <person name="Lasarre B."/>
            <person name="Mckinlay J.B."/>
        </authorList>
    </citation>
    <scope>NUCLEOTIDE SEQUENCE [LARGE SCALE GENOMIC DNA]</scope>
    <source>
        <strain evidence="8 9">DSM 5909</strain>
    </source>
</reference>
<name>A0A327KRU0_9BRAD</name>
<protein>
    <recommendedName>
        <fullName evidence="10">Addiction module toxin, HicA family</fullName>
    </recommendedName>
</protein>
<dbReference type="Pfam" id="PF07927">
    <property type="entry name" value="HicA_toxin"/>
    <property type="match status" value="1"/>
</dbReference>
<dbReference type="GO" id="GO:0003729">
    <property type="term" value="F:mRNA binding"/>
    <property type="evidence" value="ECO:0007669"/>
    <property type="project" value="InterPro"/>
</dbReference>
<dbReference type="PANTHER" id="PTHR34873">
    <property type="entry name" value="SSR1766 PROTEIN"/>
    <property type="match status" value="1"/>
</dbReference>
<accession>A0A327KRU0</accession>
<evidence type="ECO:0000256" key="6">
    <source>
        <dbReference type="ARBA" id="ARBA00022884"/>
    </source>
</evidence>
<sequence length="76" mass="8244">MTRLPVVRARDAVRALERAGFVVSRMSGSHCRMIHADDPSRAVTIPIHAGRDLKAGTLHAIVRQAGLSVEVFVSLL</sequence>
<comment type="similarity">
    <text evidence="1">Belongs to the HicA mRNA interferase family.</text>
</comment>
<keyword evidence="7" id="KW-0346">Stress response</keyword>
<keyword evidence="4" id="KW-0255">Endonuclease</keyword>
<keyword evidence="9" id="KW-1185">Reference proteome</keyword>
<dbReference type="SUPFAM" id="SSF54786">
    <property type="entry name" value="YcfA/nrd intein domain"/>
    <property type="match status" value="1"/>
</dbReference>
<evidence type="ECO:0000256" key="7">
    <source>
        <dbReference type="ARBA" id="ARBA00023016"/>
    </source>
</evidence>
<gene>
    <name evidence="8" type="ORF">CH341_23255</name>
</gene>
<evidence type="ECO:0000256" key="5">
    <source>
        <dbReference type="ARBA" id="ARBA00022801"/>
    </source>
</evidence>
<evidence type="ECO:0000313" key="8">
    <source>
        <dbReference type="EMBL" id="RAI40696.1"/>
    </source>
</evidence>
<dbReference type="Gene3D" id="3.30.920.30">
    <property type="entry name" value="Hypothetical protein"/>
    <property type="match status" value="1"/>
</dbReference>
<dbReference type="PANTHER" id="PTHR34873:SF3">
    <property type="entry name" value="ADDICTION MODULE TOXIN, HICA FAMILY"/>
    <property type="match status" value="1"/>
</dbReference>
<keyword evidence="6" id="KW-0694">RNA-binding</keyword>
<evidence type="ECO:0000256" key="2">
    <source>
        <dbReference type="ARBA" id="ARBA00022649"/>
    </source>
</evidence>
<proteinExistence type="inferred from homology"/>
<dbReference type="AlphaFoldDB" id="A0A327KRU0"/>
<dbReference type="EMBL" id="NPEX01000221">
    <property type="protein sequence ID" value="RAI40696.1"/>
    <property type="molecule type" value="Genomic_DNA"/>
</dbReference>
<dbReference type="RefSeq" id="WP_111421399.1">
    <property type="nucleotide sequence ID" value="NZ_NPEX01000221.1"/>
</dbReference>
<evidence type="ECO:0008006" key="10">
    <source>
        <dbReference type="Google" id="ProtNLM"/>
    </source>
</evidence>
<keyword evidence="3" id="KW-0540">Nuclease</keyword>
<dbReference type="Proteomes" id="UP000249130">
    <property type="component" value="Unassembled WGS sequence"/>
</dbReference>
<evidence type="ECO:0000256" key="4">
    <source>
        <dbReference type="ARBA" id="ARBA00022759"/>
    </source>
</evidence>
<dbReference type="OrthoDB" id="9811409at2"/>
<dbReference type="InterPro" id="IPR038570">
    <property type="entry name" value="HicA_sf"/>
</dbReference>
<dbReference type="GO" id="GO:0016787">
    <property type="term" value="F:hydrolase activity"/>
    <property type="evidence" value="ECO:0007669"/>
    <property type="project" value="UniProtKB-KW"/>
</dbReference>
<keyword evidence="5" id="KW-0378">Hydrolase</keyword>
<keyword evidence="2" id="KW-1277">Toxin-antitoxin system</keyword>
<dbReference type="GO" id="GO:0004519">
    <property type="term" value="F:endonuclease activity"/>
    <property type="evidence" value="ECO:0007669"/>
    <property type="project" value="UniProtKB-KW"/>
</dbReference>
<dbReference type="InterPro" id="IPR012933">
    <property type="entry name" value="HicA_mRNA_interferase"/>
</dbReference>
<comment type="caution">
    <text evidence="8">The sequence shown here is derived from an EMBL/GenBank/DDBJ whole genome shotgun (WGS) entry which is preliminary data.</text>
</comment>
<evidence type="ECO:0000313" key="9">
    <source>
        <dbReference type="Proteomes" id="UP000249130"/>
    </source>
</evidence>
<organism evidence="8 9">
    <name type="scientific">Rhodoplanes roseus</name>
    <dbReference type="NCBI Taxonomy" id="29409"/>
    <lineage>
        <taxon>Bacteria</taxon>
        <taxon>Pseudomonadati</taxon>
        <taxon>Pseudomonadota</taxon>
        <taxon>Alphaproteobacteria</taxon>
        <taxon>Hyphomicrobiales</taxon>
        <taxon>Nitrobacteraceae</taxon>
        <taxon>Rhodoplanes</taxon>
    </lineage>
</organism>
<evidence type="ECO:0000256" key="1">
    <source>
        <dbReference type="ARBA" id="ARBA00006620"/>
    </source>
</evidence>